<dbReference type="Gene3D" id="3.40.1010.10">
    <property type="entry name" value="Cobalt-precorrin-4 Transmethylase, Domain 1"/>
    <property type="match status" value="1"/>
</dbReference>
<accession>A0ABV7XLC4</accession>
<dbReference type="InterPro" id="IPR000878">
    <property type="entry name" value="4pyrrol_Mease"/>
</dbReference>
<dbReference type="EMBL" id="JBHRYA010000003">
    <property type="protein sequence ID" value="MFC3715777.1"/>
    <property type="molecule type" value="Genomic_DNA"/>
</dbReference>
<sequence length="302" mass="33046">MAAGKGSLSCVGVGMMLGAHIGPRARATIEQADVVFGAVSDPIVELWLQQMHPDVRSLQPCYAEGKSRHDTYREMIAAMLAEVRAGRRVCGAFYGHPGVFARVPHKAIAQARAEGFDAHMEPGVSAEDCLYADLGIDPGEVGCQHYEASQFMFYHRRIDPSAYLVLWQVGVAGDRSVRRFSTGPAHRRLLVERLAEDYPMEHVVALYEAATLPVATPRMEWIPLSQLADAGQGMQTTLLIPPAMKMQRNDEMLEKVSRLNDVYCKQPAVDCQLQDRGICVGFDSVPGNARRQAGDCVPGHAG</sequence>
<comment type="caution">
    <text evidence="2">The sequence shown here is derived from an EMBL/GenBank/DDBJ whole genome shotgun (WGS) entry which is preliminary data.</text>
</comment>
<dbReference type="CDD" id="cd19916">
    <property type="entry name" value="OphMA_like"/>
    <property type="match status" value="1"/>
</dbReference>
<dbReference type="Pfam" id="PF00590">
    <property type="entry name" value="TP_methylase"/>
    <property type="match status" value="1"/>
</dbReference>
<keyword evidence="2" id="KW-0808">Transferase</keyword>
<protein>
    <submittedName>
        <fullName evidence="2">SAM-dependent methyltransferase</fullName>
    </submittedName>
</protein>
<proteinExistence type="predicted"/>
<keyword evidence="2" id="KW-0489">Methyltransferase</keyword>
<dbReference type="InterPro" id="IPR035996">
    <property type="entry name" value="4pyrrol_Methylase_sf"/>
</dbReference>
<evidence type="ECO:0000313" key="2">
    <source>
        <dbReference type="EMBL" id="MFC3715777.1"/>
    </source>
</evidence>
<keyword evidence="3" id="KW-1185">Reference proteome</keyword>
<dbReference type="SUPFAM" id="SSF53790">
    <property type="entry name" value="Tetrapyrrole methylase"/>
    <property type="match status" value="1"/>
</dbReference>
<dbReference type="InterPro" id="IPR014777">
    <property type="entry name" value="4pyrrole_Mease_sub1"/>
</dbReference>
<feature type="domain" description="Tetrapyrrole methylase" evidence="1">
    <location>
        <begin position="8"/>
        <end position="213"/>
    </location>
</feature>
<evidence type="ECO:0000259" key="1">
    <source>
        <dbReference type="Pfam" id="PF00590"/>
    </source>
</evidence>
<evidence type="ECO:0000313" key="3">
    <source>
        <dbReference type="Proteomes" id="UP001595705"/>
    </source>
</evidence>
<gene>
    <name evidence="2" type="ORF">ACFONC_06415</name>
</gene>
<dbReference type="RefSeq" id="WP_386742877.1">
    <property type="nucleotide sequence ID" value="NZ_JBHRYA010000003.1"/>
</dbReference>
<organism evidence="2 3">
    <name type="scientific">Luteimonas soli</name>
    <dbReference type="NCBI Taxonomy" id="1648966"/>
    <lineage>
        <taxon>Bacteria</taxon>
        <taxon>Pseudomonadati</taxon>
        <taxon>Pseudomonadota</taxon>
        <taxon>Gammaproteobacteria</taxon>
        <taxon>Lysobacterales</taxon>
        <taxon>Lysobacteraceae</taxon>
        <taxon>Luteimonas</taxon>
    </lineage>
</organism>
<dbReference type="GO" id="GO:0008168">
    <property type="term" value="F:methyltransferase activity"/>
    <property type="evidence" value="ECO:0007669"/>
    <property type="project" value="UniProtKB-KW"/>
</dbReference>
<reference evidence="3" key="1">
    <citation type="journal article" date="2019" name="Int. J. Syst. Evol. Microbiol.">
        <title>The Global Catalogue of Microorganisms (GCM) 10K type strain sequencing project: providing services to taxonomists for standard genome sequencing and annotation.</title>
        <authorList>
            <consortium name="The Broad Institute Genomics Platform"/>
            <consortium name="The Broad Institute Genome Sequencing Center for Infectious Disease"/>
            <person name="Wu L."/>
            <person name="Ma J."/>
        </authorList>
    </citation>
    <scope>NUCLEOTIDE SEQUENCE [LARGE SCALE GENOMIC DNA]</scope>
    <source>
        <strain evidence="3">KCTC 42441</strain>
    </source>
</reference>
<dbReference type="Proteomes" id="UP001595705">
    <property type="component" value="Unassembled WGS sequence"/>
</dbReference>
<name>A0ABV7XLC4_9GAMM</name>
<dbReference type="GO" id="GO:0032259">
    <property type="term" value="P:methylation"/>
    <property type="evidence" value="ECO:0007669"/>
    <property type="project" value="UniProtKB-KW"/>
</dbReference>